<keyword evidence="5" id="KW-1185">Reference proteome</keyword>
<keyword evidence="2" id="KW-1133">Transmembrane helix</keyword>
<evidence type="ECO:0000256" key="2">
    <source>
        <dbReference type="SAM" id="Phobius"/>
    </source>
</evidence>
<dbReference type="InParanoid" id="A0A409VZM5"/>
<evidence type="ECO:0000313" key="4">
    <source>
        <dbReference type="EMBL" id="PPQ71683.1"/>
    </source>
</evidence>
<dbReference type="InterPro" id="IPR045338">
    <property type="entry name" value="DUF6535"/>
</dbReference>
<feature type="transmembrane region" description="Helical" evidence="2">
    <location>
        <begin position="297"/>
        <end position="316"/>
    </location>
</feature>
<dbReference type="EMBL" id="NHYE01005492">
    <property type="protein sequence ID" value="PPQ71683.1"/>
    <property type="molecule type" value="Genomic_DNA"/>
</dbReference>
<protein>
    <recommendedName>
        <fullName evidence="3">DUF6535 domain-containing protein</fullName>
    </recommendedName>
</protein>
<proteinExistence type="predicted"/>
<dbReference type="AlphaFoldDB" id="A0A409VZM5"/>
<feature type="domain" description="DUF6535" evidence="3">
    <location>
        <begin position="44"/>
        <end position="227"/>
    </location>
</feature>
<keyword evidence="2" id="KW-0472">Membrane</keyword>
<sequence>MVDENERPNSSPKSQADLDRHQPRMWRCGQEYQYPIPKPDGNPWEVVLESLLKKDQVQCAAWKDEVQNLLIFAGLFSAVVTSFVVQSYQALKPGSNDLAVLLLARIASQLENKNATNIISLNQEIPSTTSLLSLSSASPSDLRVNTFWFLSLVLSLTTVLVGIVSLQWLRAHQHYNDSLSPRLALGIYHMRAQALERWYVPQVFATLPLLLQVALVLFFAGLIDFLLQLAPSVAVPVTVAVGATVVFLVVTTVLPSLQCLFVSLRQPLSNDPVPSPCPYKSPQSLAFKRLITLSRRAFCAIHELSIFSLYLLKFTLPQTLSRLLRQGGIKYIGDTWKYRLFSHRAYLFWASPHWIEFDRTWLILRNEHFDITRVHADGTGPSPTSFADPIYDSIRALGMATKSNEHHEGVIFAAYHCFQDVSLSAKDEGGYPNDHLQACYRDLVPTWNSPIVNIASMVVDPSAELAHDIHSVLFLRIPGIFYKAINPAHVFGKHMLELHTRILGTLFAHGPCGLSEGIQPGPTGFFHWYTINLASLHFDPDMQDGEHFLFLRRCVQLLMLSFASVSRAIFHHF</sequence>
<reference evidence="4 5" key="1">
    <citation type="journal article" date="2018" name="Evol. Lett.">
        <title>Horizontal gene cluster transfer increased hallucinogenic mushroom diversity.</title>
        <authorList>
            <person name="Reynolds H.T."/>
            <person name="Vijayakumar V."/>
            <person name="Gluck-Thaler E."/>
            <person name="Korotkin H.B."/>
            <person name="Matheny P.B."/>
            <person name="Slot J.C."/>
        </authorList>
    </citation>
    <scope>NUCLEOTIDE SEQUENCE [LARGE SCALE GENOMIC DNA]</scope>
    <source>
        <strain evidence="4 5">SRW20</strain>
    </source>
</reference>
<feature type="transmembrane region" description="Helical" evidence="2">
    <location>
        <begin position="147"/>
        <end position="169"/>
    </location>
</feature>
<accession>A0A409VZM5</accession>
<evidence type="ECO:0000259" key="3">
    <source>
        <dbReference type="Pfam" id="PF20153"/>
    </source>
</evidence>
<keyword evidence="2" id="KW-0812">Transmembrane</keyword>
<feature type="region of interest" description="Disordered" evidence="1">
    <location>
        <begin position="1"/>
        <end position="22"/>
    </location>
</feature>
<feature type="transmembrane region" description="Helical" evidence="2">
    <location>
        <begin position="198"/>
        <end position="227"/>
    </location>
</feature>
<comment type="caution">
    <text evidence="4">The sequence shown here is derived from an EMBL/GenBank/DDBJ whole genome shotgun (WGS) entry which is preliminary data.</text>
</comment>
<evidence type="ECO:0000313" key="5">
    <source>
        <dbReference type="Proteomes" id="UP000284706"/>
    </source>
</evidence>
<name>A0A409VZM5_9AGAR</name>
<feature type="transmembrane region" description="Helical" evidence="2">
    <location>
        <begin position="69"/>
        <end position="88"/>
    </location>
</feature>
<dbReference type="OrthoDB" id="2972837at2759"/>
<feature type="transmembrane region" description="Helical" evidence="2">
    <location>
        <begin position="233"/>
        <end position="257"/>
    </location>
</feature>
<organism evidence="4 5">
    <name type="scientific">Gymnopilus dilepis</name>
    <dbReference type="NCBI Taxonomy" id="231916"/>
    <lineage>
        <taxon>Eukaryota</taxon>
        <taxon>Fungi</taxon>
        <taxon>Dikarya</taxon>
        <taxon>Basidiomycota</taxon>
        <taxon>Agaricomycotina</taxon>
        <taxon>Agaricomycetes</taxon>
        <taxon>Agaricomycetidae</taxon>
        <taxon>Agaricales</taxon>
        <taxon>Agaricineae</taxon>
        <taxon>Hymenogastraceae</taxon>
        <taxon>Gymnopilus</taxon>
    </lineage>
</organism>
<dbReference type="Proteomes" id="UP000284706">
    <property type="component" value="Unassembled WGS sequence"/>
</dbReference>
<gene>
    <name evidence="4" type="ORF">CVT26_007650</name>
</gene>
<dbReference type="Pfam" id="PF20153">
    <property type="entry name" value="DUF6535"/>
    <property type="match status" value="1"/>
</dbReference>
<evidence type="ECO:0000256" key="1">
    <source>
        <dbReference type="SAM" id="MobiDB-lite"/>
    </source>
</evidence>